<name>A0ABS4I5Y8_9BACL</name>
<protein>
    <submittedName>
        <fullName evidence="1">Uncharacterized protein</fullName>
    </submittedName>
</protein>
<sequence>MKGNNGPLCDQLAANWRLSGTTGPYFAQIGPNCTESVK</sequence>
<organism evidence="1 2">
    <name type="scientific">Paenibacillus aceris</name>
    <dbReference type="NCBI Taxonomy" id="869555"/>
    <lineage>
        <taxon>Bacteria</taxon>
        <taxon>Bacillati</taxon>
        <taxon>Bacillota</taxon>
        <taxon>Bacilli</taxon>
        <taxon>Bacillales</taxon>
        <taxon>Paenibacillaceae</taxon>
        <taxon>Paenibacillus</taxon>
    </lineage>
</organism>
<keyword evidence="2" id="KW-1185">Reference proteome</keyword>
<dbReference type="EMBL" id="JAGGKV010000020">
    <property type="protein sequence ID" value="MBP1966327.1"/>
    <property type="molecule type" value="Genomic_DNA"/>
</dbReference>
<evidence type="ECO:0000313" key="2">
    <source>
        <dbReference type="Proteomes" id="UP001519344"/>
    </source>
</evidence>
<dbReference type="Proteomes" id="UP001519344">
    <property type="component" value="Unassembled WGS sequence"/>
</dbReference>
<comment type="caution">
    <text evidence="1">The sequence shown here is derived from an EMBL/GenBank/DDBJ whole genome shotgun (WGS) entry which is preliminary data.</text>
</comment>
<evidence type="ECO:0000313" key="1">
    <source>
        <dbReference type="EMBL" id="MBP1966327.1"/>
    </source>
</evidence>
<proteinExistence type="predicted"/>
<accession>A0ABS4I5Y8</accession>
<gene>
    <name evidence="1" type="ORF">J2Z65_005586</name>
</gene>
<reference evidence="1 2" key="1">
    <citation type="submission" date="2021-03" db="EMBL/GenBank/DDBJ databases">
        <title>Genomic Encyclopedia of Type Strains, Phase IV (KMG-IV): sequencing the most valuable type-strain genomes for metagenomic binning, comparative biology and taxonomic classification.</title>
        <authorList>
            <person name="Goeker M."/>
        </authorList>
    </citation>
    <scope>NUCLEOTIDE SEQUENCE [LARGE SCALE GENOMIC DNA]</scope>
    <source>
        <strain evidence="1 2">DSM 24950</strain>
    </source>
</reference>